<reference evidence="4" key="1">
    <citation type="submission" date="2020-01" db="EMBL/GenBank/DDBJ databases">
        <authorList>
            <person name="Mishra B."/>
        </authorList>
    </citation>
    <scope>NUCLEOTIDE SEQUENCE [LARGE SCALE GENOMIC DNA]</scope>
</reference>
<gene>
    <name evidence="4" type="ORF">MERR_LOCUS46779</name>
</gene>
<proteinExistence type="predicted"/>
<feature type="domain" description="HAT C-terminal dimerisation" evidence="3">
    <location>
        <begin position="23"/>
        <end position="95"/>
    </location>
</feature>
<dbReference type="EMBL" id="CACVBM020001784">
    <property type="protein sequence ID" value="CAA7059543.1"/>
    <property type="molecule type" value="Genomic_DNA"/>
</dbReference>
<organism evidence="4 5">
    <name type="scientific">Microthlaspi erraticum</name>
    <dbReference type="NCBI Taxonomy" id="1685480"/>
    <lineage>
        <taxon>Eukaryota</taxon>
        <taxon>Viridiplantae</taxon>
        <taxon>Streptophyta</taxon>
        <taxon>Embryophyta</taxon>
        <taxon>Tracheophyta</taxon>
        <taxon>Spermatophyta</taxon>
        <taxon>Magnoliopsida</taxon>
        <taxon>eudicotyledons</taxon>
        <taxon>Gunneridae</taxon>
        <taxon>Pentapetalae</taxon>
        <taxon>rosids</taxon>
        <taxon>malvids</taxon>
        <taxon>Brassicales</taxon>
        <taxon>Brassicaceae</taxon>
        <taxon>Coluteocarpeae</taxon>
        <taxon>Microthlaspi</taxon>
    </lineage>
</organism>
<accession>A0A6D2KRT9</accession>
<evidence type="ECO:0000256" key="2">
    <source>
        <dbReference type="SAM" id="SignalP"/>
    </source>
</evidence>
<keyword evidence="2" id="KW-0732">Signal</keyword>
<protein>
    <recommendedName>
        <fullName evidence="3">HAT C-terminal dimerisation domain-containing protein</fullName>
    </recommendedName>
</protein>
<evidence type="ECO:0000256" key="1">
    <source>
        <dbReference type="SAM" id="MobiDB-lite"/>
    </source>
</evidence>
<feature type="signal peptide" evidence="2">
    <location>
        <begin position="1"/>
        <end position="19"/>
    </location>
</feature>
<dbReference type="Pfam" id="PF05699">
    <property type="entry name" value="Dimer_Tnp_hAT"/>
    <property type="match status" value="1"/>
</dbReference>
<dbReference type="OrthoDB" id="1414908at2759"/>
<dbReference type="SUPFAM" id="SSF53098">
    <property type="entry name" value="Ribonuclease H-like"/>
    <property type="match status" value="1"/>
</dbReference>
<feature type="region of interest" description="Disordered" evidence="1">
    <location>
        <begin position="156"/>
        <end position="185"/>
    </location>
</feature>
<dbReference type="GO" id="GO:0046983">
    <property type="term" value="F:protein dimerization activity"/>
    <property type="evidence" value="ECO:0007669"/>
    <property type="project" value="InterPro"/>
</dbReference>
<evidence type="ECO:0000313" key="5">
    <source>
        <dbReference type="Proteomes" id="UP000467841"/>
    </source>
</evidence>
<dbReference type="AlphaFoldDB" id="A0A6D2KRT9"/>
<feature type="chain" id="PRO_5025678477" description="HAT C-terminal dimerisation domain-containing protein" evidence="2">
    <location>
        <begin position="20"/>
        <end position="185"/>
    </location>
</feature>
<dbReference type="InterPro" id="IPR008906">
    <property type="entry name" value="HATC_C_dom"/>
</dbReference>
<name>A0A6D2KRT9_9BRAS</name>
<evidence type="ECO:0000313" key="4">
    <source>
        <dbReference type="EMBL" id="CAA7059543.1"/>
    </source>
</evidence>
<sequence length="185" mass="21384">MLYCCLILSLLDENVITLARKGCEKKDENFDPGNWWVTYGCETPHLRRLATRILALTSSSSGCERNWSCFGAIHTKKRNRLDVDRLNSLVYVQFNARLFKKQKKIRESKCDVIFDEGNEDTVEDWILDRNEEVDGDVPLVPTSQAPQARALYDDDFESDEEEGGGMEFQSDYYHEDPVFRDPPFA</sequence>
<comment type="caution">
    <text evidence="4">The sequence shown here is derived from an EMBL/GenBank/DDBJ whole genome shotgun (WGS) entry which is preliminary data.</text>
</comment>
<keyword evidence="5" id="KW-1185">Reference proteome</keyword>
<dbReference type="InterPro" id="IPR012337">
    <property type="entry name" value="RNaseH-like_sf"/>
</dbReference>
<evidence type="ECO:0000259" key="3">
    <source>
        <dbReference type="Pfam" id="PF05699"/>
    </source>
</evidence>
<dbReference type="Proteomes" id="UP000467841">
    <property type="component" value="Unassembled WGS sequence"/>
</dbReference>